<dbReference type="EC" id="3.4.24.-" evidence="13"/>
<dbReference type="InterPro" id="IPR001506">
    <property type="entry name" value="Peptidase_M12A"/>
</dbReference>
<dbReference type="PANTHER" id="PTHR10127:SF890">
    <property type="entry name" value="ZINC METALLOPROTEINASE NAS-13"/>
    <property type="match status" value="1"/>
</dbReference>
<evidence type="ECO:0000256" key="7">
    <source>
        <dbReference type="ARBA" id="ARBA00023049"/>
    </source>
</evidence>
<dbReference type="InterPro" id="IPR006026">
    <property type="entry name" value="Peptidase_Metallo"/>
</dbReference>
<dbReference type="SMART" id="SM00254">
    <property type="entry name" value="ShKT"/>
    <property type="match status" value="2"/>
</dbReference>
<evidence type="ECO:0000256" key="13">
    <source>
        <dbReference type="RuleBase" id="RU361183"/>
    </source>
</evidence>
<dbReference type="Gene3D" id="1.10.10.1940">
    <property type="match status" value="1"/>
</dbReference>
<dbReference type="GO" id="GO:0030247">
    <property type="term" value="F:polysaccharide binding"/>
    <property type="evidence" value="ECO:0007669"/>
    <property type="project" value="InterPro"/>
</dbReference>
<feature type="binding site" evidence="12">
    <location>
        <position position="328"/>
    </location>
    <ligand>
        <name>Zn(2+)</name>
        <dbReference type="ChEBI" id="CHEBI:29105"/>
        <note>catalytic</note>
    </ligand>
</feature>
<feature type="domain" description="ShKT" evidence="14">
    <location>
        <begin position="473"/>
        <end position="509"/>
    </location>
</feature>
<protein>
    <recommendedName>
        <fullName evidence="13">Metalloendopeptidase</fullName>
        <ecNumber evidence="13">3.4.24.-</ecNumber>
    </recommendedName>
</protein>
<dbReference type="InterPro" id="IPR012291">
    <property type="entry name" value="CBM2_carb-bd_dom_sf"/>
</dbReference>
<evidence type="ECO:0000256" key="3">
    <source>
        <dbReference type="ARBA" id="ARBA00022723"/>
    </source>
</evidence>
<dbReference type="AlphaFoldDB" id="A0A914H8Q6"/>
<dbReference type="Pfam" id="PF01549">
    <property type="entry name" value="ShK"/>
    <property type="match status" value="2"/>
</dbReference>
<dbReference type="Gene3D" id="2.60.40.290">
    <property type="match status" value="1"/>
</dbReference>
<dbReference type="GO" id="GO:0006508">
    <property type="term" value="P:proteolysis"/>
    <property type="evidence" value="ECO:0007669"/>
    <property type="project" value="UniProtKB-KW"/>
</dbReference>
<keyword evidence="4 13" id="KW-0732">Signal</keyword>
<dbReference type="InterPro" id="IPR003582">
    <property type="entry name" value="ShKT_dom"/>
</dbReference>
<dbReference type="Proteomes" id="UP000887572">
    <property type="component" value="Unplaced"/>
</dbReference>
<feature type="chain" id="PRO_5038171102" description="Metalloendopeptidase" evidence="13">
    <location>
        <begin position="23"/>
        <end position="555"/>
    </location>
</feature>
<accession>A0A914H8Q6</accession>
<keyword evidence="2 12" id="KW-0645">Protease</keyword>
<comment type="function">
    <text evidence="1">Metalloprotease.</text>
</comment>
<keyword evidence="5 12" id="KW-0378">Hydrolase</keyword>
<dbReference type="GO" id="GO:0004222">
    <property type="term" value="F:metalloendopeptidase activity"/>
    <property type="evidence" value="ECO:0007669"/>
    <property type="project" value="UniProtKB-UniRule"/>
</dbReference>
<evidence type="ECO:0000256" key="1">
    <source>
        <dbReference type="ARBA" id="ARBA00002657"/>
    </source>
</evidence>
<evidence type="ECO:0000256" key="4">
    <source>
        <dbReference type="ARBA" id="ARBA00022729"/>
    </source>
</evidence>
<evidence type="ECO:0000313" key="17">
    <source>
        <dbReference type="WBParaSite" id="Gr19_v10_g14273.t1"/>
    </source>
</evidence>
<dbReference type="InterPro" id="IPR024079">
    <property type="entry name" value="MetalloPept_cat_dom_sf"/>
</dbReference>
<evidence type="ECO:0000256" key="8">
    <source>
        <dbReference type="ARBA" id="ARBA00023145"/>
    </source>
</evidence>
<organism evidence="16 17">
    <name type="scientific">Globodera rostochiensis</name>
    <name type="common">Golden nematode worm</name>
    <name type="synonym">Heterodera rostochiensis</name>
    <dbReference type="NCBI Taxonomy" id="31243"/>
    <lineage>
        <taxon>Eukaryota</taxon>
        <taxon>Metazoa</taxon>
        <taxon>Ecdysozoa</taxon>
        <taxon>Nematoda</taxon>
        <taxon>Chromadorea</taxon>
        <taxon>Rhabditida</taxon>
        <taxon>Tylenchina</taxon>
        <taxon>Tylenchomorpha</taxon>
        <taxon>Tylenchoidea</taxon>
        <taxon>Heteroderidae</taxon>
        <taxon>Heteroderinae</taxon>
        <taxon>Globodera</taxon>
    </lineage>
</organism>
<feature type="signal peptide" evidence="13">
    <location>
        <begin position="1"/>
        <end position="22"/>
    </location>
</feature>
<dbReference type="GO" id="GO:0008270">
    <property type="term" value="F:zinc ion binding"/>
    <property type="evidence" value="ECO:0007669"/>
    <property type="project" value="UniProtKB-UniRule"/>
</dbReference>
<evidence type="ECO:0000256" key="12">
    <source>
        <dbReference type="PROSITE-ProRule" id="PRU01211"/>
    </source>
</evidence>
<feature type="domain" description="ShKT" evidence="14">
    <location>
        <begin position="519"/>
        <end position="555"/>
    </location>
</feature>
<dbReference type="SUPFAM" id="SSF55486">
    <property type="entry name" value="Metalloproteases ('zincins'), catalytic domain"/>
    <property type="match status" value="1"/>
</dbReference>
<keyword evidence="9" id="KW-1015">Disulfide bond</keyword>
<dbReference type="Gene3D" id="3.40.390.10">
    <property type="entry name" value="Collagenase (Catalytic Domain)"/>
    <property type="match status" value="1"/>
</dbReference>
<dbReference type="CDD" id="cd04280">
    <property type="entry name" value="ZnMc_astacin_like"/>
    <property type="match status" value="1"/>
</dbReference>
<dbReference type="Pfam" id="PF01400">
    <property type="entry name" value="Astacin"/>
    <property type="match status" value="1"/>
</dbReference>
<comment type="caution">
    <text evidence="11">Lacks conserved residue(s) required for the propagation of feature annotation.</text>
</comment>
<proteinExistence type="predicted"/>
<feature type="active site" evidence="12">
    <location>
        <position position="325"/>
    </location>
</feature>
<evidence type="ECO:0000256" key="5">
    <source>
        <dbReference type="ARBA" id="ARBA00022801"/>
    </source>
</evidence>
<evidence type="ECO:0000259" key="15">
    <source>
        <dbReference type="PROSITE" id="PS51864"/>
    </source>
</evidence>
<name>A0A914H8Q6_GLORO</name>
<evidence type="ECO:0000256" key="6">
    <source>
        <dbReference type="ARBA" id="ARBA00022833"/>
    </source>
</evidence>
<keyword evidence="10" id="KW-0325">Glycoprotein</keyword>
<dbReference type="InterPro" id="IPR034035">
    <property type="entry name" value="Astacin-like_dom"/>
</dbReference>
<keyword evidence="7 12" id="KW-0482">Metalloprotease</keyword>
<evidence type="ECO:0000313" key="16">
    <source>
        <dbReference type="Proteomes" id="UP000887572"/>
    </source>
</evidence>
<evidence type="ECO:0000256" key="10">
    <source>
        <dbReference type="ARBA" id="ARBA00023180"/>
    </source>
</evidence>
<dbReference type="FunFam" id="3.40.390.10:FF:000015">
    <property type="entry name" value="Meprin A subunit"/>
    <property type="match status" value="1"/>
</dbReference>
<keyword evidence="3 12" id="KW-0479">Metal-binding</keyword>
<dbReference type="WBParaSite" id="Gr19_v10_g14273.t1">
    <property type="protein sequence ID" value="Gr19_v10_g14273.t1"/>
    <property type="gene ID" value="Gr19_v10_g14273"/>
</dbReference>
<keyword evidence="6 12" id="KW-0862">Zinc</keyword>
<comment type="cofactor">
    <cofactor evidence="12 13">
        <name>Zn(2+)</name>
        <dbReference type="ChEBI" id="CHEBI:29105"/>
    </cofactor>
    <text evidence="12 13">Binds 1 zinc ion per subunit.</text>
</comment>
<feature type="binding site" evidence="12">
    <location>
        <position position="334"/>
    </location>
    <ligand>
        <name>Zn(2+)</name>
        <dbReference type="ChEBI" id="CHEBI:29105"/>
        <note>catalytic</note>
    </ligand>
</feature>
<dbReference type="PROSITE" id="PS51864">
    <property type="entry name" value="ASTACIN"/>
    <property type="match status" value="1"/>
</dbReference>
<dbReference type="PRINTS" id="PR00480">
    <property type="entry name" value="ASTACIN"/>
</dbReference>
<evidence type="ECO:0000259" key="14">
    <source>
        <dbReference type="PROSITE" id="PS51670"/>
    </source>
</evidence>
<dbReference type="SMART" id="SM00235">
    <property type="entry name" value="ZnMc"/>
    <property type="match status" value="1"/>
</dbReference>
<evidence type="ECO:0000256" key="2">
    <source>
        <dbReference type="ARBA" id="ARBA00022670"/>
    </source>
</evidence>
<reference evidence="17" key="1">
    <citation type="submission" date="2022-11" db="UniProtKB">
        <authorList>
            <consortium name="WormBaseParasite"/>
        </authorList>
    </citation>
    <scope>IDENTIFICATION</scope>
</reference>
<feature type="binding site" evidence="12">
    <location>
        <position position="324"/>
    </location>
    <ligand>
        <name>Zn(2+)</name>
        <dbReference type="ChEBI" id="CHEBI:29105"/>
        <note>catalytic</note>
    </ligand>
</feature>
<keyword evidence="16" id="KW-1185">Reference proteome</keyword>
<dbReference type="GO" id="GO:0004553">
    <property type="term" value="F:hydrolase activity, hydrolyzing O-glycosyl compounds"/>
    <property type="evidence" value="ECO:0007669"/>
    <property type="project" value="InterPro"/>
</dbReference>
<feature type="domain" description="Peptidase M12A" evidence="15">
    <location>
        <begin position="248"/>
        <end position="426"/>
    </location>
</feature>
<keyword evidence="8" id="KW-0865">Zymogen</keyword>
<evidence type="ECO:0000256" key="11">
    <source>
        <dbReference type="PROSITE-ProRule" id="PRU01005"/>
    </source>
</evidence>
<dbReference type="PROSITE" id="PS51670">
    <property type="entry name" value="SHKT"/>
    <property type="match status" value="2"/>
</dbReference>
<dbReference type="PANTHER" id="PTHR10127">
    <property type="entry name" value="DISCOIDIN, CUB, EGF, LAMININ , AND ZINC METALLOPROTEASE DOMAIN CONTAINING"/>
    <property type="match status" value="1"/>
</dbReference>
<sequence>MNKYLGVLFVVVISQQMSVVLAQKVPPFSISRPLSTQIELATRTANSSNYTVEFTNQIYKKICQVKFRIQLPGTATLAKYWNMNSVSGTDNQFTLSGNLNISPGQTFADAGFTVIGEGKPEITILDTKTVLSSKQFKKRVVVILIWLIIDVCAQIVRPANADKLRNRYFDKTLPDAEIVLTNEDFQRARRQRRQSDDNFVELMPPIDDTAMYNESRFEGDIVNPGLLRSILKNGTDVEPVFTSGLQHNAVRYPYLKWSGATIPYTVSQQYLLKTCIKFRPKTIGDIEYIHIFPDDGCYSLVGKVGGKQPVSLGDGCMSKGIIIHELMHAVGFFHEQSRTDRDEYVNVIWENIDQNLRDQFDKYSQNMIDFLGTKYDYGSVMHYGPYAFSKNGRPTIQPKQKGKTIGQRLGFSQNDLYKINKLYACPNTPSMPPADDSAQSSGSPVASASLTANAGGTPLAGSISDTNSNNWNCNDQRKDCSFLASIGNCESIFSRAFMLVHCAQTCRKCDDNSGNSSQCDDLQPMCQRWATSGLCDQFIFQRYMQINCPNSCGNC</sequence>
<evidence type="ECO:0000256" key="9">
    <source>
        <dbReference type="ARBA" id="ARBA00023157"/>
    </source>
</evidence>